<dbReference type="InterPro" id="IPR001841">
    <property type="entry name" value="Znf_RING"/>
</dbReference>
<dbReference type="GO" id="GO:0008270">
    <property type="term" value="F:zinc ion binding"/>
    <property type="evidence" value="ECO:0007669"/>
    <property type="project" value="UniProtKB-KW"/>
</dbReference>
<keyword evidence="1 3" id="KW-0479">Metal-binding</keyword>
<dbReference type="EMBL" id="BGPR01019839">
    <property type="protein sequence ID" value="GBN83089.1"/>
    <property type="molecule type" value="Genomic_DNA"/>
</dbReference>
<dbReference type="Proteomes" id="UP000499080">
    <property type="component" value="Unassembled WGS sequence"/>
</dbReference>
<evidence type="ECO:0000259" key="5">
    <source>
        <dbReference type="PROSITE" id="PS50089"/>
    </source>
</evidence>
<gene>
    <name evidence="6" type="ORF">AVEN_233321_1</name>
</gene>
<reference evidence="6 7" key="1">
    <citation type="journal article" date="2019" name="Sci. Rep.">
        <title>Orb-weaving spider Araneus ventricosus genome elucidates the spidroin gene catalogue.</title>
        <authorList>
            <person name="Kono N."/>
            <person name="Nakamura H."/>
            <person name="Ohtoshi R."/>
            <person name="Moran D.A.P."/>
            <person name="Shinohara A."/>
            <person name="Yoshida Y."/>
            <person name="Fujiwara M."/>
            <person name="Mori M."/>
            <person name="Tomita M."/>
            <person name="Arakawa K."/>
        </authorList>
    </citation>
    <scope>NUCLEOTIDE SEQUENCE [LARGE SCALE GENOMIC DNA]</scope>
</reference>
<protein>
    <recommendedName>
        <fullName evidence="5">RING-type domain-containing protein</fullName>
    </recommendedName>
</protein>
<dbReference type="Gene3D" id="3.30.40.10">
    <property type="entry name" value="Zinc/RING finger domain, C3HC4 (zinc finger)"/>
    <property type="match status" value="1"/>
</dbReference>
<dbReference type="InterPro" id="IPR013083">
    <property type="entry name" value="Znf_RING/FYVE/PHD"/>
</dbReference>
<keyword evidence="7" id="KW-1185">Reference proteome</keyword>
<sequence>MEIKENEKPRDEEFPTPNEETLSDEDFKYEAHDLSSRAMCFPLTKYCSASSQMVPMIIQAPQHDCGICEFTIQAGEEPYVLHCGCTHHLHCLMDELEILAECPLCKEELVKFDVLVLTAVRQFQAEQEMSSIC</sequence>
<proteinExistence type="predicted"/>
<accession>A0A4Y2S716</accession>
<evidence type="ECO:0000313" key="7">
    <source>
        <dbReference type="Proteomes" id="UP000499080"/>
    </source>
</evidence>
<evidence type="ECO:0000313" key="6">
    <source>
        <dbReference type="EMBL" id="GBN83089.1"/>
    </source>
</evidence>
<feature type="region of interest" description="Disordered" evidence="4">
    <location>
        <begin position="1"/>
        <end position="26"/>
    </location>
</feature>
<dbReference type="AlphaFoldDB" id="A0A4Y2S716"/>
<comment type="caution">
    <text evidence="6">The sequence shown here is derived from an EMBL/GenBank/DDBJ whole genome shotgun (WGS) entry which is preliminary data.</text>
</comment>
<name>A0A4Y2S716_ARAVE</name>
<dbReference type="OrthoDB" id="8062037at2759"/>
<feature type="compositionally biased region" description="Basic and acidic residues" evidence="4">
    <location>
        <begin position="1"/>
        <end position="13"/>
    </location>
</feature>
<evidence type="ECO:0000256" key="4">
    <source>
        <dbReference type="SAM" id="MobiDB-lite"/>
    </source>
</evidence>
<dbReference type="SUPFAM" id="SSF57850">
    <property type="entry name" value="RING/U-box"/>
    <property type="match status" value="1"/>
</dbReference>
<keyword evidence="2" id="KW-0862">Zinc</keyword>
<evidence type="ECO:0000256" key="1">
    <source>
        <dbReference type="ARBA" id="ARBA00022771"/>
    </source>
</evidence>
<dbReference type="PROSITE" id="PS50089">
    <property type="entry name" value="ZF_RING_2"/>
    <property type="match status" value="1"/>
</dbReference>
<organism evidence="6 7">
    <name type="scientific">Araneus ventricosus</name>
    <name type="common">Orbweaver spider</name>
    <name type="synonym">Epeira ventricosa</name>
    <dbReference type="NCBI Taxonomy" id="182803"/>
    <lineage>
        <taxon>Eukaryota</taxon>
        <taxon>Metazoa</taxon>
        <taxon>Ecdysozoa</taxon>
        <taxon>Arthropoda</taxon>
        <taxon>Chelicerata</taxon>
        <taxon>Arachnida</taxon>
        <taxon>Araneae</taxon>
        <taxon>Araneomorphae</taxon>
        <taxon>Entelegynae</taxon>
        <taxon>Araneoidea</taxon>
        <taxon>Araneidae</taxon>
        <taxon>Araneus</taxon>
    </lineage>
</organism>
<feature type="domain" description="RING-type" evidence="5">
    <location>
        <begin position="65"/>
        <end position="106"/>
    </location>
</feature>
<evidence type="ECO:0000256" key="3">
    <source>
        <dbReference type="PROSITE-ProRule" id="PRU00175"/>
    </source>
</evidence>
<evidence type="ECO:0000256" key="2">
    <source>
        <dbReference type="ARBA" id="ARBA00022833"/>
    </source>
</evidence>
<keyword evidence="1 3" id="KW-0863">Zinc-finger</keyword>